<evidence type="ECO:0000313" key="6">
    <source>
        <dbReference type="Proteomes" id="UP001187415"/>
    </source>
</evidence>
<dbReference type="FunFam" id="3.30.500.10:FF:000001">
    <property type="entry name" value="H-2 class I histocompatibility antigen, alpha chain"/>
    <property type="match status" value="1"/>
</dbReference>
<dbReference type="InterPro" id="IPR036179">
    <property type="entry name" value="Ig-like_dom_sf"/>
</dbReference>
<dbReference type="SUPFAM" id="SSF54452">
    <property type="entry name" value="MHC antigen-recognition domain"/>
    <property type="match status" value="1"/>
</dbReference>
<dbReference type="InterPro" id="IPR007110">
    <property type="entry name" value="Ig-like_dom"/>
</dbReference>
<dbReference type="PANTHER" id="PTHR16675">
    <property type="entry name" value="MHC CLASS I-RELATED"/>
    <property type="match status" value="1"/>
</dbReference>
<dbReference type="Pfam" id="PF00129">
    <property type="entry name" value="MHC_I"/>
    <property type="match status" value="1"/>
</dbReference>
<dbReference type="GO" id="GO:0005615">
    <property type="term" value="C:extracellular space"/>
    <property type="evidence" value="ECO:0007669"/>
    <property type="project" value="TreeGrafter"/>
</dbReference>
<dbReference type="InterPro" id="IPR011162">
    <property type="entry name" value="MHC_I/II-like_Ag-recog"/>
</dbReference>
<dbReference type="Gene3D" id="2.60.40.10">
    <property type="entry name" value="Immunoglobulins"/>
    <property type="match status" value="1"/>
</dbReference>
<proteinExistence type="inferred from homology"/>
<reference evidence="5" key="1">
    <citation type="submission" date="2023-07" db="EMBL/GenBank/DDBJ databases">
        <title>Chromosome-level Genome Assembly of Striped Snakehead (Channa striata).</title>
        <authorList>
            <person name="Liu H."/>
        </authorList>
    </citation>
    <scope>NUCLEOTIDE SEQUENCE</scope>
    <source>
        <strain evidence="5">Gz</strain>
        <tissue evidence="5">Muscle</tissue>
    </source>
</reference>
<dbReference type="PROSITE" id="PS50835">
    <property type="entry name" value="IG_LIKE"/>
    <property type="match status" value="1"/>
</dbReference>
<dbReference type="GO" id="GO:0009897">
    <property type="term" value="C:external side of plasma membrane"/>
    <property type="evidence" value="ECO:0007669"/>
    <property type="project" value="TreeGrafter"/>
</dbReference>
<dbReference type="InterPro" id="IPR037055">
    <property type="entry name" value="MHC_I-like_Ag-recog_sf"/>
</dbReference>
<organism evidence="5 6">
    <name type="scientific">Channa striata</name>
    <name type="common">Snakehead murrel</name>
    <name type="synonym">Ophicephalus striatus</name>
    <dbReference type="NCBI Taxonomy" id="64152"/>
    <lineage>
        <taxon>Eukaryota</taxon>
        <taxon>Metazoa</taxon>
        <taxon>Chordata</taxon>
        <taxon>Craniata</taxon>
        <taxon>Vertebrata</taxon>
        <taxon>Euteleostomi</taxon>
        <taxon>Actinopterygii</taxon>
        <taxon>Neopterygii</taxon>
        <taxon>Teleostei</taxon>
        <taxon>Neoteleostei</taxon>
        <taxon>Acanthomorphata</taxon>
        <taxon>Anabantaria</taxon>
        <taxon>Anabantiformes</taxon>
        <taxon>Channoidei</taxon>
        <taxon>Channidae</taxon>
        <taxon>Channa</taxon>
    </lineage>
</organism>
<comment type="caution">
    <text evidence="5">The sequence shown here is derived from an EMBL/GenBank/DDBJ whole genome shotgun (WGS) entry which is preliminary data.</text>
</comment>
<evidence type="ECO:0000259" key="4">
    <source>
        <dbReference type="PROSITE" id="PS50835"/>
    </source>
</evidence>
<dbReference type="Gene3D" id="3.30.500.10">
    <property type="entry name" value="MHC class I-like antigen recognition-like"/>
    <property type="match status" value="1"/>
</dbReference>
<dbReference type="PRINTS" id="PR01638">
    <property type="entry name" value="MHCCLASSI"/>
</dbReference>
<feature type="domain" description="Ig-like" evidence="4">
    <location>
        <begin position="198"/>
        <end position="272"/>
    </location>
</feature>
<dbReference type="FunFam" id="2.60.40.10:FF:000943">
    <property type="entry name" value="Classical MHC class I molecule, alpha-chain"/>
    <property type="match status" value="1"/>
</dbReference>
<dbReference type="InterPro" id="IPR003597">
    <property type="entry name" value="Ig_C1-set"/>
</dbReference>
<dbReference type="Pfam" id="PF07654">
    <property type="entry name" value="C1-set"/>
    <property type="match status" value="1"/>
</dbReference>
<keyword evidence="3" id="KW-0812">Transmembrane</keyword>
<dbReference type="InterPro" id="IPR011161">
    <property type="entry name" value="MHC_I-like_Ag-recog"/>
</dbReference>
<feature type="transmembrane region" description="Helical" evidence="3">
    <location>
        <begin position="302"/>
        <end position="328"/>
    </location>
</feature>
<keyword evidence="1" id="KW-0325">Glycoprotein</keyword>
<name>A0AA88M6A1_CHASR</name>
<gene>
    <name evidence="5" type="ORF">Q5P01_018708</name>
</gene>
<dbReference type="GO" id="GO:0006955">
    <property type="term" value="P:immune response"/>
    <property type="evidence" value="ECO:0007669"/>
    <property type="project" value="TreeGrafter"/>
</dbReference>
<accession>A0AA88M6A1</accession>
<evidence type="ECO:0000256" key="3">
    <source>
        <dbReference type="SAM" id="Phobius"/>
    </source>
</evidence>
<dbReference type="EMBL" id="JAUPFM010000014">
    <property type="protein sequence ID" value="KAK2830777.1"/>
    <property type="molecule type" value="Genomic_DNA"/>
</dbReference>
<keyword evidence="6" id="KW-1185">Reference proteome</keyword>
<keyword evidence="3" id="KW-1133">Transmembrane helix</keyword>
<dbReference type="SMART" id="SM00407">
    <property type="entry name" value="IGc1"/>
    <property type="match status" value="1"/>
</dbReference>
<dbReference type="AlphaFoldDB" id="A0AA88M6A1"/>
<evidence type="ECO:0000313" key="5">
    <source>
        <dbReference type="EMBL" id="KAK2830777.1"/>
    </source>
</evidence>
<dbReference type="SUPFAM" id="SSF48726">
    <property type="entry name" value="Immunoglobulin"/>
    <property type="match status" value="1"/>
</dbReference>
<dbReference type="InterPro" id="IPR001039">
    <property type="entry name" value="MHC_I_a_a1/a2"/>
</dbReference>
<protein>
    <recommendedName>
        <fullName evidence="4">Ig-like domain-containing protein</fullName>
    </recommendedName>
</protein>
<dbReference type="Proteomes" id="UP001187415">
    <property type="component" value="Unassembled WGS sequence"/>
</dbReference>
<sequence>MNVMYISEEQPAYAKHSLKYILTATSGIPNFPAFVAVAVVNDVEIGYCDSNRKHPEPKTKWLKNILQQDPQHLEWYMSKCVGNQYDLRANMESLKQRFNKSGGVHIFQRMNGCEWDDKTGVIEGFNQYGYNGENFLTFDLNTLTWVAPSSLAVFTKHDWDRDRNINLFWKNALTFDCTNFLKKYVTYGKDSLLSTVRPSVSFLQTSPSSPVSCHATGFYPDRATMFWTIDGEELHEDVDHGEILPNQDGTFQMTVDLNISSVKPEDWTRYDCVFQLYGVKDDIITKLDKTNVRTNGGSSSELPAAAVTGVMAGLMLLLTVYISAFIIWKKKGVSGFQLINRTSKE</sequence>
<dbReference type="InterPro" id="IPR013783">
    <property type="entry name" value="Ig-like_fold"/>
</dbReference>
<dbReference type="InterPro" id="IPR050208">
    <property type="entry name" value="MHC_class-I_related"/>
</dbReference>
<comment type="similarity">
    <text evidence="2">Belongs to the MHC class I family.</text>
</comment>
<keyword evidence="3" id="KW-0472">Membrane</keyword>
<evidence type="ECO:0000256" key="2">
    <source>
        <dbReference type="RuleBase" id="RU004439"/>
    </source>
</evidence>
<dbReference type="PANTHER" id="PTHR16675:SF237">
    <property type="entry name" value="MHC CLASS I ANTIGEN TRANSCRIPT VARIANT 1-RELATED"/>
    <property type="match status" value="1"/>
</dbReference>
<evidence type="ECO:0000256" key="1">
    <source>
        <dbReference type="ARBA" id="ARBA00023180"/>
    </source>
</evidence>